<dbReference type="EMBL" id="FLQY01000212">
    <property type="protein sequence ID" value="SBT08671.1"/>
    <property type="molecule type" value="Genomic_DNA"/>
</dbReference>
<name>A0A1A8XVA7_9RHOO</name>
<proteinExistence type="predicted"/>
<organism evidence="1 2">
    <name type="scientific">Candidatus Propionivibrio aalborgensis</name>
    <dbReference type="NCBI Taxonomy" id="1860101"/>
    <lineage>
        <taxon>Bacteria</taxon>
        <taxon>Pseudomonadati</taxon>
        <taxon>Pseudomonadota</taxon>
        <taxon>Betaproteobacteria</taxon>
        <taxon>Rhodocyclales</taxon>
        <taxon>Rhodocyclaceae</taxon>
        <taxon>Propionivibrio</taxon>
    </lineage>
</organism>
<dbReference type="AlphaFoldDB" id="A0A1A8XVA7"/>
<reference evidence="1 2" key="1">
    <citation type="submission" date="2016-06" db="EMBL/GenBank/DDBJ databases">
        <authorList>
            <person name="Kjaerup R.B."/>
            <person name="Dalgaard T.S."/>
            <person name="Juul-Madsen H.R."/>
        </authorList>
    </citation>
    <scope>NUCLEOTIDE SEQUENCE [LARGE SCALE GENOMIC DNA]</scope>
    <source>
        <strain evidence="1">2</strain>
    </source>
</reference>
<sequence>MKAFGSLDASLWYTSVGLVTQPNNSNKKHVESKVFLMLPFSVGHPRELKNAENLQFPDQGKAEFCSQRARKGRYVCMRHDRLRSVPPWACSGSGGL</sequence>
<evidence type="ECO:0000313" key="2">
    <source>
        <dbReference type="Proteomes" id="UP000199600"/>
    </source>
</evidence>
<gene>
    <name evidence="1" type="ORF">PROAA_290003</name>
</gene>
<protein>
    <submittedName>
        <fullName evidence="1">Uncharacterized protein</fullName>
    </submittedName>
</protein>
<accession>A0A1A8XVA7</accession>
<evidence type="ECO:0000313" key="1">
    <source>
        <dbReference type="EMBL" id="SBT08671.1"/>
    </source>
</evidence>
<dbReference type="Proteomes" id="UP000199600">
    <property type="component" value="Unassembled WGS sequence"/>
</dbReference>
<keyword evidence="2" id="KW-1185">Reference proteome</keyword>